<dbReference type="PROSITE" id="PS51257">
    <property type="entry name" value="PROKAR_LIPOPROTEIN"/>
    <property type="match status" value="1"/>
</dbReference>
<dbReference type="Proteomes" id="UP001549031">
    <property type="component" value="Unassembled WGS sequence"/>
</dbReference>
<keyword evidence="3" id="KW-1185">Reference proteome</keyword>
<proteinExistence type="predicted"/>
<comment type="caution">
    <text evidence="2">The sequence shown here is derived from an EMBL/GenBank/DDBJ whole genome shotgun (WGS) entry which is preliminary data.</text>
</comment>
<gene>
    <name evidence="2" type="ORF">ABID21_004067</name>
</gene>
<dbReference type="InterPro" id="IPR002622">
    <property type="entry name" value="Transposase_14"/>
</dbReference>
<protein>
    <submittedName>
        <fullName evidence="2">Transposase</fullName>
    </submittedName>
</protein>
<feature type="domain" description="Transposase Synechocystis PCC 6803" evidence="1">
    <location>
        <begin position="5"/>
        <end position="92"/>
    </location>
</feature>
<sequence length="125" mass="13673">MGKSHSADLRQRVVTMVSAGQSCRAAARHFAISDSSAIKLMQRHERTGTIAPARQGRPPGSGKLSPYRDFLVAQVEAKPDITMPELARRLEKEHAIIIPPSSLSRFLILQGFTYKKTADGSGTRT</sequence>
<accession>A0ABV2HBL3</accession>
<dbReference type="InterPro" id="IPR009057">
    <property type="entry name" value="Homeodomain-like_sf"/>
</dbReference>
<reference evidence="2 3" key="1">
    <citation type="submission" date="2024-06" db="EMBL/GenBank/DDBJ databases">
        <title>Genomic Encyclopedia of Type Strains, Phase IV (KMG-IV): sequencing the most valuable type-strain genomes for metagenomic binning, comparative biology and taxonomic classification.</title>
        <authorList>
            <person name="Goeker M."/>
        </authorList>
    </citation>
    <scope>NUCLEOTIDE SEQUENCE [LARGE SCALE GENOMIC DNA]</scope>
    <source>
        <strain evidence="2 3">DSM 105042</strain>
    </source>
</reference>
<evidence type="ECO:0000313" key="2">
    <source>
        <dbReference type="EMBL" id="MET3587935.1"/>
    </source>
</evidence>
<evidence type="ECO:0000259" key="1">
    <source>
        <dbReference type="Pfam" id="PF01710"/>
    </source>
</evidence>
<organism evidence="2 3">
    <name type="scientific">Pseudorhizobium tarimense</name>
    <dbReference type="NCBI Taxonomy" id="1079109"/>
    <lineage>
        <taxon>Bacteria</taxon>
        <taxon>Pseudomonadati</taxon>
        <taxon>Pseudomonadota</taxon>
        <taxon>Alphaproteobacteria</taxon>
        <taxon>Hyphomicrobiales</taxon>
        <taxon>Rhizobiaceae</taxon>
        <taxon>Rhizobium/Agrobacterium group</taxon>
        <taxon>Pseudorhizobium</taxon>
    </lineage>
</organism>
<dbReference type="Pfam" id="PF01710">
    <property type="entry name" value="HTH_Tnp_IS630"/>
    <property type="match status" value="1"/>
</dbReference>
<dbReference type="InterPro" id="IPR036388">
    <property type="entry name" value="WH-like_DNA-bd_sf"/>
</dbReference>
<evidence type="ECO:0000313" key="3">
    <source>
        <dbReference type="Proteomes" id="UP001549031"/>
    </source>
</evidence>
<dbReference type="SUPFAM" id="SSF46689">
    <property type="entry name" value="Homeodomain-like"/>
    <property type="match status" value="1"/>
</dbReference>
<dbReference type="EMBL" id="JBEPLJ010000017">
    <property type="protein sequence ID" value="MET3587935.1"/>
    <property type="molecule type" value="Genomic_DNA"/>
</dbReference>
<dbReference type="Gene3D" id="1.10.10.10">
    <property type="entry name" value="Winged helix-like DNA-binding domain superfamily/Winged helix DNA-binding domain"/>
    <property type="match status" value="1"/>
</dbReference>
<name>A0ABV2HBL3_9HYPH</name>